<feature type="signal peptide" evidence="1">
    <location>
        <begin position="1"/>
        <end position="15"/>
    </location>
</feature>
<reference evidence="3" key="1">
    <citation type="journal article" date="2019" name="Int. J. Syst. Evol. Microbiol.">
        <title>The Global Catalogue of Microorganisms (GCM) 10K type strain sequencing project: providing services to taxonomists for standard genome sequencing and annotation.</title>
        <authorList>
            <consortium name="The Broad Institute Genomics Platform"/>
            <consortium name="The Broad Institute Genome Sequencing Center for Infectious Disease"/>
            <person name="Wu L."/>
            <person name="Ma J."/>
        </authorList>
    </citation>
    <scope>NUCLEOTIDE SEQUENCE [LARGE SCALE GENOMIC DNA]</scope>
    <source>
        <strain evidence="3">CGMCC 1.12806</strain>
    </source>
</reference>
<evidence type="ECO:0000313" key="3">
    <source>
        <dbReference type="Proteomes" id="UP000627464"/>
    </source>
</evidence>
<keyword evidence="1" id="KW-0732">Signal</keyword>
<dbReference type="Proteomes" id="UP000627464">
    <property type="component" value="Unassembled WGS sequence"/>
</dbReference>
<protein>
    <recommendedName>
        <fullName evidence="4">Lipoprotein</fullName>
    </recommendedName>
</protein>
<gene>
    <name evidence="2" type="ORF">GCM10011328_26160</name>
</gene>
<accession>A0ABQ1GT75</accession>
<proteinExistence type="predicted"/>
<evidence type="ECO:0000256" key="1">
    <source>
        <dbReference type="SAM" id="SignalP"/>
    </source>
</evidence>
<dbReference type="PROSITE" id="PS51257">
    <property type="entry name" value="PROKAR_LIPOPROTEIN"/>
    <property type="match status" value="1"/>
</dbReference>
<evidence type="ECO:0008006" key="4">
    <source>
        <dbReference type="Google" id="ProtNLM"/>
    </source>
</evidence>
<keyword evidence="3" id="KW-1185">Reference proteome</keyword>
<comment type="caution">
    <text evidence="2">The sequence shown here is derived from an EMBL/GenBank/DDBJ whole genome shotgun (WGS) entry which is preliminary data.</text>
</comment>
<feature type="chain" id="PRO_5046813743" description="Lipoprotein" evidence="1">
    <location>
        <begin position="16"/>
        <end position="159"/>
    </location>
</feature>
<dbReference type="RefSeq" id="WP_188473972.1">
    <property type="nucleotide sequence ID" value="NZ_BMFZ01000006.1"/>
</dbReference>
<dbReference type="EMBL" id="BMFZ01000006">
    <property type="protein sequence ID" value="GGA49598.1"/>
    <property type="molecule type" value="Genomic_DNA"/>
</dbReference>
<sequence>MKKCALAFMVSLVLAGCVSQPSGMTRTTDYDQKMQLAKKHDQEFADKVKNINLETADVGKNPKNYKPLIEDAIRNALKDPESAQFSGMTHPRKEVMVQDGNFVYGYSSCVFVNAKNSYGGYTGKQLYWVFIRDNNVLRIKNTNDAYGDIIFVGRPVSCN</sequence>
<name>A0ABQ1GT75_9GAMM</name>
<organism evidence="2 3">
    <name type="scientific">Hafnia psychrotolerans</name>
    <dbReference type="NCBI Taxonomy" id="1477018"/>
    <lineage>
        <taxon>Bacteria</taxon>
        <taxon>Pseudomonadati</taxon>
        <taxon>Pseudomonadota</taxon>
        <taxon>Gammaproteobacteria</taxon>
        <taxon>Enterobacterales</taxon>
        <taxon>Hafniaceae</taxon>
        <taxon>Hafnia</taxon>
    </lineage>
</organism>
<evidence type="ECO:0000313" key="2">
    <source>
        <dbReference type="EMBL" id="GGA49598.1"/>
    </source>
</evidence>